<dbReference type="Pfam" id="PF13639">
    <property type="entry name" value="zf-RING_2"/>
    <property type="match status" value="1"/>
</dbReference>
<gene>
    <name evidence="8" type="ORF">O6P43_001370</name>
</gene>
<keyword evidence="4 6" id="KW-0863">Zinc-finger</keyword>
<evidence type="ECO:0000256" key="3">
    <source>
        <dbReference type="ARBA" id="ARBA00022723"/>
    </source>
</evidence>
<dbReference type="EMBL" id="JARAOO010000001">
    <property type="protein sequence ID" value="KAJ7982223.1"/>
    <property type="molecule type" value="Genomic_DNA"/>
</dbReference>
<dbReference type="InterPro" id="IPR013083">
    <property type="entry name" value="Znf_RING/FYVE/PHD"/>
</dbReference>
<dbReference type="EC" id="2.3.2.27" evidence="2"/>
<dbReference type="PANTHER" id="PTHR15710">
    <property type="entry name" value="E3 UBIQUITIN-PROTEIN LIGASE PRAJA"/>
    <property type="match status" value="1"/>
</dbReference>
<keyword evidence="9" id="KW-1185">Reference proteome</keyword>
<sequence>MDLNDPYCDVFLLYSDDEQNLFLSRKIDPGQFSLKFEVTEIYDFEQTHNFIVGRSFEVSKDHVFQENSSKDTISSLLSMMNVPLNLHGSVISWILACTRNKANEEYNKIIGMFVSIFITCFESDEDQEEAMDDENVGDSDEDNNVGDYDSNNLEEFLRDAMLMEMDQLYESWLVPASKETIEGLEKVRIEGSRGNCSICLEDFEDGFEAIRMPCSHIYHGDCIVNWLHKKNLCPLCRFAL</sequence>
<dbReference type="Proteomes" id="UP001163823">
    <property type="component" value="Chromosome 1"/>
</dbReference>
<dbReference type="CDD" id="cd16454">
    <property type="entry name" value="RING-H2_PA-TM-RING"/>
    <property type="match status" value="1"/>
</dbReference>
<evidence type="ECO:0000256" key="6">
    <source>
        <dbReference type="PROSITE-ProRule" id="PRU00175"/>
    </source>
</evidence>
<comment type="caution">
    <text evidence="8">The sequence shown here is derived from an EMBL/GenBank/DDBJ whole genome shotgun (WGS) entry which is preliminary data.</text>
</comment>
<evidence type="ECO:0000256" key="1">
    <source>
        <dbReference type="ARBA" id="ARBA00000900"/>
    </source>
</evidence>
<dbReference type="SUPFAM" id="SSF57850">
    <property type="entry name" value="RING/U-box"/>
    <property type="match status" value="1"/>
</dbReference>
<evidence type="ECO:0000313" key="8">
    <source>
        <dbReference type="EMBL" id="KAJ7982223.1"/>
    </source>
</evidence>
<dbReference type="GO" id="GO:0016567">
    <property type="term" value="P:protein ubiquitination"/>
    <property type="evidence" value="ECO:0007669"/>
    <property type="project" value="TreeGrafter"/>
</dbReference>
<dbReference type="PANTHER" id="PTHR15710:SF196">
    <property type="entry name" value="F6A14.12 PROTEIN-RELATED"/>
    <property type="match status" value="1"/>
</dbReference>
<name>A0AAD7VNN1_QUISA</name>
<protein>
    <recommendedName>
        <fullName evidence="2">RING-type E3 ubiquitin transferase</fullName>
        <ecNumber evidence="2">2.3.2.27</ecNumber>
    </recommendedName>
</protein>
<evidence type="ECO:0000256" key="2">
    <source>
        <dbReference type="ARBA" id="ARBA00012483"/>
    </source>
</evidence>
<dbReference type="GO" id="GO:0008270">
    <property type="term" value="F:zinc ion binding"/>
    <property type="evidence" value="ECO:0007669"/>
    <property type="project" value="UniProtKB-KW"/>
</dbReference>
<dbReference type="InterPro" id="IPR001841">
    <property type="entry name" value="Znf_RING"/>
</dbReference>
<dbReference type="PROSITE" id="PS50089">
    <property type="entry name" value="ZF_RING_2"/>
    <property type="match status" value="1"/>
</dbReference>
<dbReference type="Gene3D" id="3.30.40.10">
    <property type="entry name" value="Zinc/RING finger domain, C3HC4 (zinc finger)"/>
    <property type="match status" value="1"/>
</dbReference>
<proteinExistence type="predicted"/>
<evidence type="ECO:0000256" key="5">
    <source>
        <dbReference type="ARBA" id="ARBA00022833"/>
    </source>
</evidence>
<organism evidence="8 9">
    <name type="scientific">Quillaja saponaria</name>
    <name type="common">Soap bark tree</name>
    <dbReference type="NCBI Taxonomy" id="32244"/>
    <lineage>
        <taxon>Eukaryota</taxon>
        <taxon>Viridiplantae</taxon>
        <taxon>Streptophyta</taxon>
        <taxon>Embryophyta</taxon>
        <taxon>Tracheophyta</taxon>
        <taxon>Spermatophyta</taxon>
        <taxon>Magnoliopsida</taxon>
        <taxon>eudicotyledons</taxon>
        <taxon>Gunneridae</taxon>
        <taxon>Pentapetalae</taxon>
        <taxon>rosids</taxon>
        <taxon>fabids</taxon>
        <taxon>Fabales</taxon>
        <taxon>Quillajaceae</taxon>
        <taxon>Quillaja</taxon>
    </lineage>
</organism>
<reference evidence="8 9" key="1">
    <citation type="journal article" date="2023" name="Science">
        <title>Elucidation of the pathway for biosynthesis of saponin adjuvants from the soapbark tree.</title>
        <authorList>
            <person name="Reed J."/>
            <person name="Orme A."/>
            <person name="El-Demerdash A."/>
            <person name="Owen C."/>
            <person name="Martin L.B.B."/>
            <person name="Misra R.C."/>
            <person name="Kikuchi S."/>
            <person name="Rejzek M."/>
            <person name="Martin A.C."/>
            <person name="Harkess A."/>
            <person name="Leebens-Mack J."/>
            <person name="Louveau T."/>
            <person name="Stephenson M.J."/>
            <person name="Osbourn A."/>
        </authorList>
    </citation>
    <scope>NUCLEOTIDE SEQUENCE [LARGE SCALE GENOMIC DNA]</scope>
    <source>
        <strain evidence="8">S10</strain>
    </source>
</reference>
<dbReference type="SMART" id="SM00184">
    <property type="entry name" value="RING"/>
    <property type="match status" value="1"/>
</dbReference>
<feature type="domain" description="RING-type" evidence="7">
    <location>
        <begin position="196"/>
        <end position="237"/>
    </location>
</feature>
<comment type="catalytic activity">
    <reaction evidence="1">
        <text>S-ubiquitinyl-[E2 ubiquitin-conjugating enzyme]-L-cysteine + [acceptor protein]-L-lysine = [E2 ubiquitin-conjugating enzyme]-L-cysteine + N(6)-ubiquitinyl-[acceptor protein]-L-lysine.</text>
        <dbReference type="EC" id="2.3.2.27"/>
    </reaction>
</comment>
<dbReference type="GO" id="GO:0061630">
    <property type="term" value="F:ubiquitin protein ligase activity"/>
    <property type="evidence" value="ECO:0007669"/>
    <property type="project" value="UniProtKB-EC"/>
</dbReference>
<evidence type="ECO:0000313" key="9">
    <source>
        <dbReference type="Proteomes" id="UP001163823"/>
    </source>
</evidence>
<dbReference type="GO" id="GO:0005737">
    <property type="term" value="C:cytoplasm"/>
    <property type="evidence" value="ECO:0007669"/>
    <property type="project" value="TreeGrafter"/>
</dbReference>
<keyword evidence="3" id="KW-0479">Metal-binding</keyword>
<dbReference type="AlphaFoldDB" id="A0AAD7VNN1"/>
<keyword evidence="5" id="KW-0862">Zinc</keyword>
<evidence type="ECO:0000256" key="4">
    <source>
        <dbReference type="ARBA" id="ARBA00022771"/>
    </source>
</evidence>
<dbReference type="KEGG" id="qsa:O6P43_001370"/>
<accession>A0AAD7VNN1</accession>
<evidence type="ECO:0000259" key="7">
    <source>
        <dbReference type="PROSITE" id="PS50089"/>
    </source>
</evidence>